<dbReference type="EMBL" id="JACVVK020000023">
    <property type="protein sequence ID" value="KAK7502917.1"/>
    <property type="molecule type" value="Genomic_DNA"/>
</dbReference>
<keyword evidence="2" id="KW-1185">Reference proteome</keyword>
<organism evidence="1 2">
    <name type="scientific">Batillaria attramentaria</name>
    <dbReference type="NCBI Taxonomy" id="370345"/>
    <lineage>
        <taxon>Eukaryota</taxon>
        <taxon>Metazoa</taxon>
        <taxon>Spiralia</taxon>
        <taxon>Lophotrochozoa</taxon>
        <taxon>Mollusca</taxon>
        <taxon>Gastropoda</taxon>
        <taxon>Caenogastropoda</taxon>
        <taxon>Sorbeoconcha</taxon>
        <taxon>Cerithioidea</taxon>
        <taxon>Batillariidae</taxon>
        <taxon>Batillaria</taxon>
    </lineage>
</organism>
<dbReference type="AlphaFoldDB" id="A0ABD0LVD9"/>
<gene>
    <name evidence="1" type="ORF">BaRGS_00005866</name>
</gene>
<dbReference type="Proteomes" id="UP001519460">
    <property type="component" value="Unassembled WGS sequence"/>
</dbReference>
<evidence type="ECO:0000313" key="1">
    <source>
        <dbReference type="EMBL" id="KAK7502917.1"/>
    </source>
</evidence>
<sequence>MSPALPPLTPPHQTLPLSPSLIPYISFVPATRAFCDTLIEVRGLISACYSKVYPSFHVNGYIGRYAELHAQSPRIYAELKVRLTGRLRRCVGGQAVKYGTVTETGAVSR</sequence>
<comment type="caution">
    <text evidence="1">The sequence shown here is derived from an EMBL/GenBank/DDBJ whole genome shotgun (WGS) entry which is preliminary data.</text>
</comment>
<evidence type="ECO:0000313" key="2">
    <source>
        <dbReference type="Proteomes" id="UP001519460"/>
    </source>
</evidence>
<name>A0ABD0LVD9_9CAEN</name>
<protein>
    <submittedName>
        <fullName evidence="1">Uncharacterized protein</fullName>
    </submittedName>
</protein>
<accession>A0ABD0LVD9</accession>
<reference evidence="1 2" key="1">
    <citation type="journal article" date="2023" name="Sci. Data">
        <title>Genome assembly of the Korean intertidal mud-creeper Batillaria attramentaria.</title>
        <authorList>
            <person name="Patra A.K."/>
            <person name="Ho P.T."/>
            <person name="Jun S."/>
            <person name="Lee S.J."/>
            <person name="Kim Y."/>
            <person name="Won Y.J."/>
        </authorList>
    </citation>
    <scope>NUCLEOTIDE SEQUENCE [LARGE SCALE GENOMIC DNA]</scope>
    <source>
        <strain evidence="1">Wonlab-2016</strain>
    </source>
</reference>
<proteinExistence type="predicted"/>